<dbReference type="PANTHER" id="PTHR47926">
    <property type="entry name" value="PENTATRICOPEPTIDE REPEAT-CONTAINING PROTEIN"/>
    <property type="match status" value="1"/>
</dbReference>
<evidence type="ECO:0000313" key="3">
    <source>
        <dbReference type="EMBL" id="RVW90026.1"/>
    </source>
</evidence>
<dbReference type="EMBL" id="QGNW01000158">
    <property type="protein sequence ID" value="RVW90026.1"/>
    <property type="molecule type" value="Genomic_DNA"/>
</dbReference>
<dbReference type="NCBIfam" id="TIGR00756">
    <property type="entry name" value="PPR"/>
    <property type="match status" value="1"/>
</dbReference>
<keyword evidence="1" id="KW-0677">Repeat</keyword>
<dbReference type="PROSITE" id="PS51375">
    <property type="entry name" value="PPR"/>
    <property type="match status" value="1"/>
</dbReference>
<dbReference type="InterPro" id="IPR046960">
    <property type="entry name" value="PPR_At4g14850-like_plant"/>
</dbReference>
<sequence>MEYVHLSSHPTPQTRRVLSLNLTEKWIPTRSIQSYSTSALLNLKPLNSRISDCMRNGFTEEAQMLFDEMPQRNTVTYNAMIRGYSKMAISVKGCGFMELGDCGLVGVGKVDLAEEFFKEMGTRDIASWTTMISGLASAGRIVEARGLFEDMP</sequence>
<accession>A0A438HZY6</accession>
<dbReference type="GO" id="GO:0003723">
    <property type="term" value="F:RNA binding"/>
    <property type="evidence" value="ECO:0007669"/>
    <property type="project" value="InterPro"/>
</dbReference>
<evidence type="ECO:0000256" key="1">
    <source>
        <dbReference type="ARBA" id="ARBA00022737"/>
    </source>
</evidence>
<evidence type="ECO:0000256" key="2">
    <source>
        <dbReference type="PROSITE-ProRule" id="PRU00708"/>
    </source>
</evidence>
<proteinExistence type="predicted"/>
<dbReference type="InterPro" id="IPR011990">
    <property type="entry name" value="TPR-like_helical_dom_sf"/>
</dbReference>
<organism evidence="3 4">
    <name type="scientific">Vitis vinifera</name>
    <name type="common">Grape</name>
    <dbReference type="NCBI Taxonomy" id="29760"/>
    <lineage>
        <taxon>Eukaryota</taxon>
        <taxon>Viridiplantae</taxon>
        <taxon>Streptophyta</taxon>
        <taxon>Embryophyta</taxon>
        <taxon>Tracheophyta</taxon>
        <taxon>Spermatophyta</taxon>
        <taxon>Magnoliopsida</taxon>
        <taxon>eudicotyledons</taxon>
        <taxon>Gunneridae</taxon>
        <taxon>Pentapetalae</taxon>
        <taxon>rosids</taxon>
        <taxon>Vitales</taxon>
        <taxon>Vitaceae</taxon>
        <taxon>Viteae</taxon>
        <taxon>Vitis</taxon>
    </lineage>
</organism>
<reference evidence="3 4" key="1">
    <citation type="journal article" date="2018" name="PLoS Genet.">
        <title>Population sequencing reveals clonal diversity and ancestral inbreeding in the grapevine cultivar Chardonnay.</title>
        <authorList>
            <person name="Roach M.J."/>
            <person name="Johnson D.L."/>
            <person name="Bohlmann J."/>
            <person name="van Vuuren H.J."/>
            <person name="Jones S.J."/>
            <person name="Pretorius I.S."/>
            <person name="Schmidt S.A."/>
            <person name="Borneman A.R."/>
        </authorList>
    </citation>
    <scope>NUCLEOTIDE SEQUENCE [LARGE SCALE GENOMIC DNA]</scope>
    <source>
        <strain evidence="4">cv. Chardonnay</strain>
        <tissue evidence="3">Leaf</tissue>
    </source>
</reference>
<dbReference type="Gene3D" id="1.25.40.10">
    <property type="entry name" value="Tetratricopeptide repeat domain"/>
    <property type="match status" value="1"/>
</dbReference>
<comment type="caution">
    <text evidence="3">The sequence shown here is derived from an EMBL/GenBank/DDBJ whole genome shotgun (WGS) entry which is preliminary data.</text>
</comment>
<dbReference type="AlphaFoldDB" id="A0A438HZY6"/>
<gene>
    <name evidence="3" type="primary">PCMP-E15_6</name>
    <name evidence="3" type="ORF">CK203_035880</name>
</gene>
<evidence type="ECO:0000313" key="4">
    <source>
        <dbReference type="Proteomes" id="UP000288805"/>
    </source>
</evidence>
<dbReference type="InterPro" id="IPR002885">
    <property type="entry name" value="PPR_rpt"/>
</dbReference>
<dbReference type="Proteomes" id="UP000288805">
    <property type="component" value="Unassembled WGS sequence"/>
</dbReference>
<feature type="repeat" description="PPR" evidence="2">
    <location>
        <begin position="124"/>
        <end position="152"/>
    </location>
</feature>
<protein>
    <submittedName>
        <fullName evidence="3">Pentatricopeptide repeat-containing protein, mitochondrial</fullName>
    </submittedName>
</protein>
<dbReference type="GO" id="GO:0009451">
    <property type="term" value="P:RNA modification"/>
    <property type="evidence" value="ECO:0007669"/>
    <property type="project" value="InterPro"/>
</dbReference>
<name>A0A438HZY6_VITVI</name>
<dbReference type="Pfam" id="PF01535">
    <property type="entry name" value="PPR"/>
    <property type="match status" value="4"/>
</dbReference>